<keyword evidence="3" id="KW-1003">Cell membrane</keyword>
<proteinExistence type="inferred from homology"/>
<keyword evidence="6 8" id="KW-1133">Transmembrane helix</keyword>
<dbReference type="Gene3D" id="1.10.3720.10">
    <property type="entry name" value="MetI-like"/>
    <property type="match status" value="1"/>
</dbReference>
<feature type="transmembrane region" description="Helical" evidence="8">
    <location>
        <begin position="58"/>
        <end position="88"/>
    </location>
</feature>
<keyword evidence="2 8" id="KW-0813">Transport</keyword>
<dbReference type="PANTHER" id="PTHR43357:SF4">
    <property type="entry name" value="INNER MEMBRANE ABC TRANSPORTER PERMEASE PROTEIN YDCV"/>
    <property type="match status" value="1"/>
</dbReference>
<accession>A0A537JTW7</accession>
<evidence type="ECO:0000256" key="8">
    <source>
        <dbReference type="RuleBase" id="RU363032"/>
    </source>
</evidence>
<evidence type="ECO:0000256" key="2">
    <source>
        <dbReference type="ARBA" id="ARBA00022448"/>
    </source>
</evidence>
<evidence type="ECO:0000256" key="7">
    <source>
        <dbReference type="ARBA" id="ARBA00023136"/>
    </source>
</evidence>
<comment type="caution">
    <text evidence="10">The sequence shown here is derived from an EMBL/GenBank/DDBJ whole genome shotgun (WGS) entry which is preliminary data.</text>
</comment>
<dbReference type="CDD" id="cd06261">
    <property type="entry name" value="TM_PBP2"/>
    <property type="match status" value="1"/>
</dbReference>
<dbReference type="EMBL" id="VBAK01000170">
    <property type="protein sequence ID" value="TMI86975.1"/>
    <property type="molecule type" value="Genomic_DNA"/>
</dbReference>
<dbReference type="PROSITE" id="PS50928">
    <property type="entry name" value="ABC_TM1"/>
    <property type="match status" value="1"/>
</dbReference>
<feature type="transmembrane region" description="Helical" evidence="8">
    <location>
        <begin position="230"/>
        <end position="249"/>
    </location>
</feature>
<dbReference type="GO" id="GO:0055085">
    <property type="term" value="P:transmembrane transport"/>
    <property type="evidence" value="ECO:0007669"/>
    <property type="project" value="InterPro"/>
</dbReference>
<dbReference type="PANTHER" id="PTHR43357">
    <property type="entry name" value="INNER MEMBRANE ABC TRANSPORTER PERMEASE PROTEIN YDCV"/>
    <property type="match status" value="1"/>
</dbReference>
<keyword evidence="5 8" id="KW-0812">Transmembrane</keyword>
<feature type="transmembrane region" description="Helical" evidence="8">
    <location>
        <begin position="12"/>
        <end position="38"/>
    </location>
</feature>
<sequence>MNRAGVWIPYLMLVYAFLLFPIIVAVGTSVNTGALSLFPPHGFSWRWYAAFVQDADFTHAFVAVSLKIAALVAVISGSLALAGAYALVRVPFRGRSAVELFLLSPLMVPGMVVGLALLMLFSRYAVADEGRIVIGHVIITLPIALRAVMASLRGTDLALEDVARSLGATWLQAFGRVTMPLVGSGLLAAMLFAFTLSFTDVNVALFLTGPRTTTLPIQVFAYLRWQSTPVVAAVAAIQVALVLVVALLIDRLVGLERILRY</sequence>
<feature type="transmembrane region" description="Helical" evidence="8">
    <location>
        <begin position="133"/>
        <end position="152"/>
    </location>
</feature>
<evidence type="ECO:0000256" key="5">
    <source>
        <dbReference type="ARBA" id="ARBA00022692"/>
    </source>
</evidence>
<dbReference type="GO" id="GO:0005886">
    <property type="term" value="C:plasma membrane"/>
    <property type="evidence" value="ECO:0007669"/>
    <property type="project" value="UniProtKB-SubCell"/>
</dbReference>
<comment type="subcellular location">
    <subcellularLocation>
        <location evidence="1">Cell inner membrane</location>
        <topology evidence="1">Multi-pass membrane protein</topology>
    </subcellularLocation>
    <subcellularLocation>
        <location evidence="8">Cell membrane</location>
        <topology evidence="8">Multi-pass membrane protein</topology>
    </subcellularLocation>
</comment>
<comment type="similarity">
    <text evidence="8">Belongs to the binding-protein-dependent transport system permease family.</text>
</comment>
<dbReference type="AlphaFoldDB" id="A0A537JTW7"/>
<dbReference type="Pfam" id="PF00528">
    <property type="entry name" value="BPD_transp_1"/>
    <property type="match status" value="1"/>
</dbReference>
<reference evidence="10 11" key="1">
    <citation type="journal article" date="2019" name="Nat. Microbiol.">
        <title>Mediterranean grassland soil C-N compound turnover is dependent on rainfall and depth, and is mediated by genomically divergent microorganisms.</title>
        <authorList>
            <person name="Diamond S."/>
            <person name="Andeer P.F."/>
            <person name="Li Z."/>
            <person name="Crits-Christoph A."/>
            <person name="Burstein D."/>
            <person name="Anantharaman K."/>
            <person name="Lane K.R."/>
            <person name="Thomas B.C."/>
            <person name="Pan C."/>
            <person name="Northen T.R."/>
            <person name="Banfield J.F."/>
        </authorList>
    </citation>
    <scope>NUCLEOTIDE SEQUENCE [LARGE SCALE GENOMIC DNA]</scope>
    <source>
        <strain evidence="10">NP_3</strain>
    </source>
</reference>
<organism evidence="10 11">
    <name type="scientific">Candidatus Segetimicrobium genomatis</name>
    <dbReference type="NCBI Taxonomy" id="2569760"/>
    <lineage>
        <taxon>Bacteria</taxon>
        <taxon>Bacillati</taxon>
        <taxon>Candidatus Sysuimicrobiota</taxon>
        <taxon>Candidatus Sysuimicrobiia</taxon>
        <taxon>Candidatus Sysuimicrobiales</taxon>
        <taxon>Candidatus Segetimicrobiaceae</taxon>
        <taxon>Candidatus Segetimicrobium</taxon>
    </lineage>
</organism>
<feature type="transmembrane region" description="Helical" evidence="8">
    <location>
        <begin position="100"/>
        <end position="121"/>
    </location>
</feature>
<evidence type="ECO:0000256" key="6">
    <source>
        <dbReference type="ARBA" id="ARBA00022989"/>
    </source>
</evidence>
<keyword evidence="7 8" id="KW-0472">Membrane</keyword>
<dbReference type="InterPro" id="IPR035906">
    <property type="entry name" value="MetI-like_sf"/>
</dbReference>
<evidence type="ECO:0000259" key="9">
    <source>
        <dbReference type="PROSITE" id="PS50928"/>
    </source>
</evidence>
<gene>
    <name evidence="10" type="ORF">E6H00_17055</name>
</gene>
<dbReference type="SUPFAM" id="SSF161098">
    <property type="entry name" value="MetI-like"/>
    <property type="match status" value="1"/>
</dbReference>
<evidence type="ECO:0000313" key="10">
    <source>
        <dbReference type="EMBL" id="TMI86975.1"/>
    </source>
</evidence>
<dbReference type="Proteomes" id="UP000318509">
    <property type="component" value="Unassembled WGS sequence"/>
</dbReference>
<feature type="domain" description="ABC transmembrane type-1" evidence="9">
    <location>
        <begin position="62"/>
        <end position="249"/>
    </location>
</feature>
<dbReference type="InterPro" id="IPR000515">
    <property type="entry name" value="MetI-like"/>
</dbReference>
<evidence type="ECO:0000256" key="4">
    <source>
        <dbReference type="ARBA" id="ARBA00022519"/>
    </source>
</evidence>
<keyword evidence="4" id="KW-0997">Cell inner membrane</keyword>
<name>A0A537JTW7_9BACT</name>
<evidence type="ECO:0000313" key="11">
    <source>
        <dbReference type="Proteomes" id="UP000318509"/>
    </source>
</evidence>
<protein>
    <submittedName>
        <fullName evidence="10">ABC transporter permease</fullName>
    </submittedName>
</protein>
<evidence type="ECO:0000256" key="3">
    <source>
        <dbReference type="ARBA" id="ARBA00022475"/>
    </source>
</evidence>
<feature type="transmembrane region" description="Helical" evidence="8">
    <location>
        <begin position="173"/>
        <end position="198"/>
    </location>
</feature>
<evidence type="ECO:0000256" key="1">
    <source>
        <dbReference type="ARBA" id="ARBA00004429"/>
    </source>
</evidence>